<dbReference type="Proteomes" id="UP000182836">
    <property type="component" value="Unassembled WGS sequence"/>
</dbReference>
<dbReference type="GeneID" id="42309541"/>
<dbReference type="Gene3D" id="2.130.10.10">
    <property type="entry name" value="YVTN repeat-like/Quinoprotein amine dehydrogenase"/>
    <property type="match status" value="2"/>
</dbReference>
<gene>
    <name evidence="2" type="ORF">SAMN04487909_108209</name>
</gene>
<protein>
    <submittedName>
        <fullName evidence="2">40-residue YVTN family beta-propeller repeat-containing protein</fullName>
    </submittedName>
</protein>
<dbReference type="PANTHER" id="PTHR47197">
    <property type="entry name" value="PROTEIN NIRF"/>
    <property type="match status" value="1"/>
</dbReference>
<dbReference type="InterPro" id="IPR051200">
    <property type="entry name" value="Host-pathogen_enzymatic-act"/>
</dbReference>
<dbReference type="InterPro" id="IPR015943">
    <property type="entry name" value="WD40/YVTN_repeat-like_dom_sf"/>
</dbReference>
<evidence type="ECO:0000256" key="1">
    <source>
        <dbReference type="SAM" id="SignalP"/>
    </source>
</evidence>
<evidence type="ECO:0000313" key="3">
    <source>
        <dbReference type="Proteomes" id="UP000182836"/>
    </source>
</evidence>
<proteinExistence type="predicted"/>
<dbReference type="InterPro" id="IPR011045">
    <property type="entry name" value="N2O_reductase_N"/>
</dbReference>
<dbReference type="RefSeq" id="WP_235355922.1">
    <property type="nucleotide sequence ID" value="NZ_BJOA01000104.1"/>
</dbReference>
<dbReference type="PANTHER" id="PTHR47197:SF3">
    <property type="entry name" value="DIHYDRO-HEME D1 DEHYDROGENASE"/>
    <property type="match status" value="1"/>
</dbReference>
<organism evidence="2 3">
    <name type="scientific">Aneurinibacillus migulanus</name>
    <name type="common">Bacillus migulanus</name>
    <dbReference type="NCBI Taxonomy" id="47500"/>
    <lineage>
        <taxon>Bacteria</taxon>
        <taxon>Bacillati</taxon>
        <taxon>Bacillota</taxon>
        <taxon>Bacilli</taxon>
        <taxon>Bacillales</taxon>
        <taxon>Paenibacillaceae</taxon>
        <taxon>Aneurinibacillus group</taxon>
        <taxon>Aneurinibacillus</taxon>
    </lineage>
</organism>
<feature type="chain" id="PRO_5039253680" evidence="1">
    <location>
        <begin position="20"/>
        <end position="482"/>
    </location>
</feature>
<name>A0A1G8P294_ANEMI</name>
<sequence>MKKFTSASFLMALIMSLFAATSFAAAVPDFQTLGFPKVVAEQTINAGEAAKITYEHVELKIPEGTFTNEVKFQVLEGNLEDFQAKAPKGETVLKTFAFKVTDLTTNERVGKFNKPVLFSYTSPDINSSSKYYNIKTDGTFALNNVLPEIHGKTLTHPNPGAPVGWAVTSSSSTVKKTVEEKGFDDNITNNSLAISPDEKLAVVSDSREKSIRVFDLVKGTLRKEIDGFITPRNTVFINDGSEFVVSDSTLGTLRFYDVNNLTLKDEIVVGPGAFGTAISPDKETLYVNNQAHSSVTIVDLERRKPTEVITGFAQPRQGIVISHDGRYVFVTNFKGDKVSVIDTETKSIVREITGFSMIRAISVAADGRTLYAANSGRDSISVVNISKGEITNEIKVGREPYGAALSPDGKLLFASSKLDNRIDVINTLDNRVIETIKGFTEPRQAIIFSHDGSRAYVLNRDLSLSRVDVKAGMITDTFRANK</sequence>
<dbReference type="AlphaFoldDB" id="A0A1G8P294"/>
<keyword evidence="1" id="KW-0732">Signal</keyword>
<dbReference type="Pfam" id="PF10282">
    <property type="entry name" value="Lactonase"/>
    <property type="match status" value="2"/>
</dbReference>
<evidence type="ECO:0000313" key="2">
    <source>
        <dbReference type="EMBL" id="SDI86388.1"/>
    </source>
</evidence>
<dbReference type="SUPFAM" id="SSF50974">
    <property type="entry name" value="Nitrous oxide reductase, N-terminal domain"/>
    <property type="match status" value="1"/>
</dbReference>
<dbReference type="InterPro" id="IPR019405">
    <property type="entry name" value="Lactonase_7-beta_prop"/>
</dbReference>
<accession>A0A1G8P294</accession>
<feature type="signal peptide" evidence="1">
    <location>
        <begin position="1"/>
        <end position="19"/>
    </location>
</feature>
<dbReference type="EMBL" id="FNED01000008">
    <property type="protein sequence ID" value="SDI86388.1"/>
    <property type="molecule type" value="Genomic_DNA"/>
</dbReference>
<reference evidence="2 3" key="1">
    <citation type="submission" date="2016-10" db="EMBL/GenBank/DDBJ databases">
        <authorList>
            <person name="de Groot N.N."/>
        </authorList>
    </citation>
    <scope>NUCLEOTIDE SEQUENCE [LARGE SCALE GENOMIC DNA]</scope>
    <source>
        <strain evidence="2 3">DSM 2895</strain>
    </source>
</reference>